<dbReference type="Pfam" id="PF02922">
    <property type="entry name" value="CBM_48"/>
    <property type="match status" value="1"/>
</dbReference>
<dbReference type="GO" id="GO:0005975">
    <property type="term" value="P:carbohydrate metabolic process"/>
    <property type="evidence" value="ECO:0007669"/>
    <property type="project" value="InterPro"/>
</dbReference>
<dbReference type="InterPro" id="IPR013783">
    <property type="entry name" value="Ig-like_fold"/>
</dbReference>
<sequence>MTHARRRPSVAPRTPLEPRSARRRALALLAAAALLLSGATTAGAEGPDGPEAAAAPTAAFATVSVPGSHNTAMGCPGDWQPGCAAAELAERPDGVWEGTFALPPGDYEYKVAFDGGWDGALGLGGDPAGANVAYTVPGAPGGAPVDVTFYWDPVSGDFQNTAQGPVVTLPGSYQAAAGCPGDWAPDCLATWAKDPDGDGVYEWSTTQIPAGSYQVKVAHGMSWDVNYGQGGAMGGDNYTFATSDGEQVAFAYDVATHLLEITVENPPLTGVGQQRAHWVRADLLAWPADLLGGADPAELTWALHHAPDGGLGVTDGAVTGPAGAGEVPLTRDPAGLPADVLADFPALAGSVALRLDPGADPGALLTGEVQVSQAGADGLTALTGVQTPGALDDLYAAAADADLGVAWSGGAPTFRLWAPTAQEVTLLTWAPGADTSTTPTRVATDRAADGTWSATGDPSWAGVRYQYEVEVYVPSTGRVETNVVTDPYAVALTLNSTHAVAVDLADPAYRPALWADTAQPVVERAVDHTIYELHVRDFSIADETVPEAERGTYLAFARESDGTARLRELADAGLTTVHLLPTFDIASIEEDRAAQATTPDLSGFGPAAEDQQAAVGAIRERDGFNWGYDPWHFTAPEGSYATDPEGGARVAEFRTMVGALHEMGLGVVLDQVFNHTAASGQDARSVLDRVVPGYYHRLDGTGQVQTSTCCQNVATEHAMAEKLMVDSVVTWARDYKVDGFRFDLMGHHSKQNMLAVREALDALTVEADGVDGSAVYLYGEGWDFGEVAGNALFEQATQGQLGGTGIGTFSDRLRDAVHGGSPVEGSSMFTQGFGTGLATDPNGQPAQLGDAATVNTGSATEYADLGLATDVVRLGLAGNLRDYELTTHTGEVRRGDEVDYRGAPAGYADSPEEVVTYVDAHDNETLFDLLTIKLPQSTSMADRVRMNTLSQATAALAQTVTFWHAGTDQLRSKSLDRDSYDSGDWFNAIDWTGQDNGFGRGLPGAWANAEKWPQMRPLLEDAALKPTAADIATARAAADDLLRLRFSTPLFRLGDADLIRQKLTFPDAGAGATPGVIVMHVDDKAGPDVDADLDGLLVVFNASPDAVTQELPGLAGAAYALSPVQAAGADDVVRTTTWDAATGTVTVPARTVAVLVQPQDATGPVDPGTPGTPGTPGDPGTPGGGGDPAGGTDGDPAAAGPGAGGGTGGALAVTGAHVLLGLLGALAALVGGTLLVRARSRARAAAERVGVVDRLP</sequence>
<dbReference type="PROSITE" id="PS51318">
    <property type="entry name" value="TAT"/>
    <property type="match status" value="1"/>
</dbReference>
<comment type="caution">
    <text evidence="6">The sequence shown here is derived from an EMBL/GenBank/DDBJ whole genome shotgun (WGS) entry which is preliminary data.</text>
</comment>
<dbReference type="InterPro" id="IPR004193">
    <property type="entry name" value="Glyco_hydro_13_N"/>
</dbReference>
<feature type="compositionally biased region" description="Gly residues" evidence="2">
    <location>
        <begin position="1180"/>
        <end position="1193"/>
    </location>
</feature>
<feature type="transmembrane region" description="Helical" evidence="3">
    <location>
        <begin position="1216"/>
        <end position="1236"/>
    </location>
</feature>
<feature type="region of interest" description="Disordered" evidence="2">
    <location>
        <begin position="1158"/>
        <end position="1207"/>
    </location>
</feature>
<evidence type="ECO:0000256" key="2">
    <source>
        <dbReference type="SAM" id="MobiDB-lite"/>
    </source>
</evidence>
<keyword evidence="3" id="KW-0472">Membrane</keyword>
<evidence type="ECO:0000256" key="4">
    <source>
        <dbReference type="SAM" id="SignalP"/>
    </source>
</evidence>
<dbReference type="InterPro" id="IPR024561">
    <property type="entry name" value="Pullul_strch_C"/>
</dbReference>
<evidence type="ECO:0000313" key="7">
    <source>
        <dbReference type="Proteomes" id="UP000642125"/>
    </source>
</evidence>
<dbReference type="PANTHER" id="PTHR43002">
    <property type="entry name" value="GLYCOGEN DEBRANCHING ENZYME"/>
    <property type="match status" value="1"/>
</dbReference>
<feature type="chain" id="PRO_5037218800" evidence="4">
    <location>
        <begin position="45"/>
        <end position="1256"/>
    </location>
</feature>
<dbReference type="Gene3D" id="2.60.40.1130">
    <property type="entry name" value="Rab geranylgeranyltransferase alpha-subunit, insert domain"/>
    <property type="match status" value="1"/>
</dbReference>
<keyword evidence="3" id="KW-0812">Transmembrane</keyword>
<dbReference type="InterPro" id="IPR040671">
    <property type="entry name" value="Pullulanase_N2"/>
</dbReference>
<dbReference type="SUPFAM" id="SSF51011">
    <property type="entry name" value="Glycosyl hydrolase domain"/>
    <property type="match status" value="1"/>
</dbReference>
<dbReference type="SMART" id="SM00642">
    <property type="entry name" value="Aamy"/>
    <property type="match status" value="1"/>
</dbReference>
<dbReference type="EMBL" id="BONO01000003">
    <property type="protein sequence ID" value="GIG35283.1"/>
    <property type="molecule type" value="Genomic_DNA"/>
</dbReference>
<evidence type="ECO:0000259" key="5">
    <source>
        <dbReference type="SMART" id="SM00642"/>
    </source>
</evidence>
<dbReference type="CDD" id="cd11341">
    <property type="entry name" value="AmyAc_Pullulanase_LD-like"/>
    <property type="match status" value="1"/>
</dbReference>
<comment type="similarity">
    <text evidence="1">Belongs to the glycosyl hydrolase 13 family.</text>
</comment>
<dbReference type="InterPro" id="IPR014756">
    <property type="entry name" value="Ig_E-set"/>
</dbReference>
<feature type="domain" description="Glycosyl hydrolase family 13 catalytic" evidence="5">
    <location>
        <begin position="622"/>
        <end position="1000"/>
    </location>
</feature>
<dbReference type="InterPro" id="IPR017853">
    <property type="entry name" value="GH"/>
</dbReference>
<dbReference type="NCBIfam" id="TIGR02103">
    <property type="entry name" value="pullul_strch"/>
    <property type="match status" value="1"/>
</dbReference>
<dbReference type="Gene3D" id="2.60.40.10">
    <property type="entry name" value="Immunoglobulins"/>
    <property type="match status" value="3"/>
</dbReference>
<reference evidence="6" key="1">
    <citation type="submission" date="2021-01" db="EMBL/GenBank/DDBJ databases">
        <title>Whole genome shotgun sequence of Cellulomonas pakistanensis NBRC 110800.</title>
        <authorList>
            <person name="Komaki H."/>
            <person name="Tamura T."/>
        </authorList>
    </citation>
    <scope>NUCLEOTIDE SEQUENCE</scope>
    <source>
        <strain evidence="6">NBRC 110800</strain>
    </source>
</reference>
<dbReference type="GO" id="GO:0051060">
    <property type="term" value="F:pullulanase activity"/>
    <property type="evidence" value="ECO:0007669"/>
    <property type="project" value="InterPro"/>
</dbReference>
<organism evidence="6 7">
    <name type="scientific">Cellulomonas pakistanensis</name>
    <dbReference type="NCBI Taxonomy" id="992287"/>
    <lineage>
        <taxon>Bacteria</taxon>
        <taxon>Bacillati</taxon>
        <taxon>Actinomycetota</taxon>
        <taxon>Actinomycetes</taxon>
        <taxon>Micrococcales</taxon>
        <taxon>Cellulomonadaceae</taxon>
        <taxon>Cellulomonas</taxon>
    </lineage>
</organism>
<evidence type="ECO:0000313" key="6">
    <source>
        <dbReference type="EMBL" id="GIG35283.1"/>
    </source>
</evidence>
<name>A0A919P8X9_9CELL</name>
<dbReference type="InterPro" id="IPR054409">
    <property type="entry name" value="X25_BaPul-like"/>
</dbReference>
<keyword evidence="3" id="KW-1133">Transmembrane helix</keyword>
<proteinExistence type="inferred from homology"/>
<accession>A0A919P8X9</accession>
<dbReference type="InterPro" id="IPR011839">
    <property type="entry name" value="Pullul_strch"/>
</dbReference>
<dbReference type="InterPro" id="IPR013780">
    <property type="entry name" value="Glyco_hydro_b"/>
</dbReference>
<keyword evidence="4" id="KW-0732">Signal</keyword>
<dbReference type="InterPro" id="IPR006047">
    <property type="entry name" value="GH13_cat_dom"/>
</dbReference>
<dbReference type="SUPFAM" id="SSF81296">
    <property type="entry name" value="E set domains"/>
    <property type="match status" value="2"/>
</dbReference>
<dbReference type="Pfam" id="PF22058">
    <property type="entry name" value="X25_BaPul_like"/>
    <property type="match status" value="2"/>
</dbReference>
<dbReference type="CDD" id="cd02860">
    <property type="entry name" value="E_set_Pullulanase"/>
    <property type="match status" value="1"/>
</dbReference>
<dbReference type="CDD" id="cd12962">
    <property type="entry name" value="X25_BaPul_like"/>
    <property type="match status" value="2"/>
</dbReference>
<evidence type="ECO:0000256" key="3">
    <source>
        <dbReference type="SAM" id="Phobius"/>
    </source>
</evidence>
<keyword evidence="7" id="KW-1185">Reference proteome</keyword>
<dbReference type="Proteomes" id="UP000642125">
    <property type="component" value="Unassembled WGS sequence"/>
</dbReference>
<dbReference type="Pfam" id="PF17967">
    <property type="entry name" value="Pullulanase_N2"/>
    <property type="match status" value="1"/>
</dbReference>
<protein>
    <submittedName>
        <fullName evidence="6">Alpha-1,6-glucosidase</fullName>
    </submittedName>
</protein>
<dbReference type="AlphaFoldDB" id="A0A919P8X9"/>
<gene>
    <name evidence="6" type="ORF">Cpa01nite_06640</name>
</gene>
<feature type="signal peptide" evidence="4">
    <location>
        <begin position="1"/>
        <end position="44"/>
    </location>
</feature>
<dbReference type="SUPFAM" id="SSF51445">
    <property type="entry name" value="(Trans)glycosidases"/>
    <property type="match status" value="1"/>
</dbReference>
<dbReference type="Gene3D" id="3.20.20.80">
    <property type="entry name" value="Glycosidases"/>
    <property type="match status" value="1"/>
</dbReference>
<dbReference type="Gene3D" id="2.60.40.1180">
    <property type="entry name" value="Golgi alpha-mannosidase II"/>
    <property type="match status" value="1"/>
</dbReference>
<evidence type="ECO:0000256" key="1">
    <source>
        <dbReference type="ARBA" id="ARBA00008061"/>
    </source>
</evidence>
<dbReference type="Pfam" id="PF11852">
    <property type="entry name" value="Pullul_strch_C"/>
    <property type="match status" value="1"/>
</dbReference>
<dbReference type="InterPro" id="IPR006311">
    <property type="entry name" value="TAT_signal"/>
</dbReference>